<dbReference type="InterPro" id="IPR017926">
    <property type="entry name" value="GATASE"/>
</dbReference>
<dbReference type="NCBIfam" id="NF009475">
    <property type="entry name" value="PRK12838.1"/>
    <property type="match status" value="1"/>
</dbReference>
<dbReference type="HAMAP" id="MF_01209">
    <property type="entry name" value="CPSase_S_chain"/>
    <property type="match status" value="1"/>
</dbReference>
<name>A0A377FXL6_9BACL</name>
<dbReference type="Gene3D" id="3.50.30.20">
    <property type="entry name" value="Carbamoyl-phosphate synthase small subunit, N-terminal domain"/>
    <property type="match status" value="1"/>
</dbReference>
<dbReference type="Proteomes" id="UP000254060">
    <property type="component" value="Unassembled WGS sequence"/>
</dbReference>
<dbReference type="SUPFAM" id="SSF52317">
    <property type="entry name" value="Class I glutamine amidotransferase-like"/>
    <property type="match status" value="1"/>
</dbReference>
<dbReference type="PRINTS" id="PR00096">
    <property type="entry name" value="GATASE"/>
</dbReference>
<evidence type="ECO:0000259" key="9">
    <source>
        <dbReference type="SMART" id="SM01097"/>
    </source>
</evidence>
<evidence type="ECO:0000256" key="6">
    <source>
        <dbReference type="ARBA" id="ARBA00022962"/>
    </source>
</evidence>
<keyword evidence="4 8" id="KW-0547">Nucleotide-binding</keyword>
<feature type="active site" description="Nucleophile" evidence="8">
    <location>
        <position position="235"/>
    </location>
</feature>
<feature type="binding site" evidence="8">
    <location>
        <position position="277"/>
    </location>
    <ligand>
        <name>L-glutamine</name>
        <dbReference type="ChEBI" id="CHEBI:58359"/>
    </ligand>
</feature>
<feature type="binding site" evidence="8">
    <location>
        <position position="239"/>
    </location>
    <ligand>
        <name>L-glutamine</name>
        <dbReference type="ChEBI" id="CHEBI:58359"/>
    </ligand>
</feature>
<gene>
    <name evidence="10" type="primary">carA_2</name>
    <name evidence="8" type="synonym">carA</name>
    <name evidence="10" type="ORF">NCTC13163_02747</name>
</gene>
<feature type="binding site" evidence="8">
    <location>
        <position position="210"/>
    </location>
    <ligand>
        <name>L-glutamine</name>
        <dbReference type="ChEBI" id="CHEBI:58359"/>
    </ligand>
</feature>
<comment type="catalytic activity">
    <reaction evidence="8">
        <text>L-glutamine + H2O = L-glutamate + NH4(+)</text>
        <dbReference type="Rhea" id="RHEA:15889"/>
        <dbReference type="ChEBI" id="CHEBI:15377"/>
        <dbReference type="ChEBI" id="CHEBI:28938"/>
        <dbReference type="ChEBI" id="CHEBI:29985"/>
        <dbReference type="ChEBI" id="CHEBI:58359"/>
    </reaction>
</comment>
<comment type="function">
    <text evidence="8">Small subunit of the glutamine-dependent carbamoyl phosphate synthetase (CPSase). CPSase catalyzes the formation of carbamoyl phosphate from the ammonia moiety of glutamine, carbonate, and phosphate donated by ATP, constituting the first step of 2 biosynthetic pathways, one leading to arginine and/or urea and the other to pyrimidine nucleotides. The small subunit (glutamine amidotransferase) binds and cleaves glutamine to supply the large subunit with the substrate ammonia.</text>
</comment>
<protein>
    <recommendedName>
        <fullName evidence="8">Carbamoyl phosphate synthase small chain</fullName>
        <ecNumber evidence="8">6.3.5.5</ecNumber>
    </recommendedName>
    <alternativeName>
        <fullName evidence="8">Carbamoyl phosphate synthetase glutamine chain</fullName>
    </alternativeName>
</protein>
<dbReference type="GO" id="GO:0006526">
    <property type="term" value="P:L-arginine biosynthetic process"/>
    <property type="evidence" value="ECO:0007669"/>
    <property type="project" value="UniProtKB-UniRule"/>
</dbReference>
<evidence type="ECO:0000256" key="8">
    <source>
        <dbReference type="HAMAP-Rule" id="MF_01209"/>
    </source>
</evidence>
<evidence type="ECO:0000256" key="2">
    <source>
        <dbReference type="ARBA" id="ARBA00007800"/>
    </source>
</evidence>
<keyword evidence="6 8" id="KW-0315">Glutamine amidotransferase</keyword>
<dbReference type="EMBL" id="UGGP01000001">
    <property type="protein sequence ID" value="STO09314.1"/>
    <property type="molecule type" value="Genomic_DNA"/>
</dbReference>
<evidence type="ECO:0000313" key="10">
    <source>
        <dbReference type="EMBL" id="STO09314.1"/>
    </source>
</evidence>
<dbReference type="InterPro" id="IPR002474">
    <property type="entry name" value="CarbamoylP_synth_ssu_N"/>
</dbReference>
<comment type="pathway">
    <text evidence="1 8">Amino-acid biosynthesis; L-arginine biosynthesis; carbamoyl phosphate from bicarbonate: step 1/1.</text>
</comment>
<feature type="active site" evidence="8">
    <location>
        <position position="320"/>
    </location>
</feature>
<dbReference type="GO" id="GO:0004088">
    <property type="term" value="F:carbamoyl-phosphate synthase (glutamine-hydrolyzing) activity"/>
    <property type="evidence" value="ECO:0007669"/>
    <property type="project" value="UniProtKB-UniRule"/>
</dbReference>
<dbReference type="InterPro" id="IPR006274">
    <property type="entry name" value="CarbamoylP_synth_ssu"/>
</dbReference>
<feature type="binding site" evidence="8">
    <location>
        <position position="280"/>
    </location>
    <ligand>
        <name>L-glutamine</name>
        <dbReference type="ChEBI" id="CHEBI:58359"/>
    </ligand>
</feature>
<dbReference type="Pfam" id="PF00988">
    <property type="entry name" value="CPSase_sm_chain"/>
    <property type="match status" value="1"/>
</dbReference>
<accession>A0A377FXL6</accession>
<comment type="pathway">
    <text evidence="8">Pyrimidine metabolism; UMP biosynthesis via de novo pathway; (S)-dihydroorotate from bicarbonate: step 1/3.</text>
</comment>
<keyword evidence="8" id="KW-0028">Amino-acid biosynthesis</keyword>
<dbReference type="Pfam" id="PF00117">
    <property type="entry name" value="GATase"/>
    <property type="match status" value="1"/>
</dbReference>
<feature type="binding site" evidence="8">
    <location>
        <position position="208"/>
    </location>
    <ligand>
        <name>L-glutamine</name>
        <dbReference type="ChEBI" id="CHEBI:58359"/>
    </ligand>
</feature>
<dbReference type="UniPathway" id="UPA00070">
    <property type="reaction ID" value="UER00115"/>
</dbReference>
<dbReference type="GO" id="GO:0006207">
    <property type="term" value="P:'de novo' pyrimidine nucleobase biosynthetic process"/>
    <property type="evidence" value="ECO:0007669"/>
    <property type="project" value="InterPro"/>
</dbReference>
<evidence type="ECO:0000256" key="4">
    <source>
        <dbReference type="ARBA" id="ARBA00022741"/>
    </source>
</evidence>
<dbReference type="PANTHER" id="PTHR43418:SF7">
    <property type="entry name" value="CARBAMOYL-PHOSPHATE SYNTHASE SMALL CHAIN"/>
    <property type="match status" value="1"/>
</dbReference>
<evidence type="ECO:0000256" key="7">
    <source>
        <dbReference type="ARBA" id="ARBA00048816"/>
    </source>
</evidence>
<keyword evidence="5 8" id="KW-0067">ATP-binding</keyword>
<keyword evidence="8" id="KW-0055">Arginine biosynthesis</keyword>
<dbReference type="PROSITE" id="PS51273">
    <property type="entry name" value="GATASE_TYPE_1"/>
    <property type="match status" value="1"/>
</dbReference>
<dbReference type="GO" id="GO:0006541">
    <property type="term" value="P:glutamine metabolic process"/>
    <property type="evidence" value="ECO:0007669"/>
    <property type="project" value="InterPro"/>
</dbReference>
<dbReference type="GO" id="GO:0044205">
    <property type="term" value="P:'de novo' UMP biosynthetic process"/>
    <property type="evidence" value="ECO:0007669"/>
    <property type="project" value="UniProtKB-UniRule"/>
</dbReference>
<dbReference type="PANTHER" id="PTHR43418">
    <property type="entry name" value="MULTIFUNCTIONAL TRYPTOPHAN BIOSYNTHESIS PROTEIN-RELATED"/>
    <property type="match status" value="1"/>
</dbReference>
<dbReference type="UniPathway" id="UPA00068">
    <property type="reaction ID" value="UER00171"/>
</dbReference>
<dbReference type="PRINTS" id="PR00099">
    <property type="entry name" value="CPSGATASE"/>
</dbReference>
<feature type="region of interest" description="CPSase" evidence="8">
    <location>
        <begin position="1"/>
        <end position="160"/>
    </location>
</feature>
<feature type="binding site" evidence="8">
    <location>
        <position position="279"/>
    </location>
    <ligand>
        <name>L-glutamine</name>
        <dbReference type="ChEBI" id="CHEBI:58359"/>
    </ligand>
</feature>
<dbReference type="Gene3D" id="3.40.50.880">
    <property type="match status" value="1"/>
</dbReference>
<evidence type="ECO:0000313" key="11">
    <source>
        <dbReference type="Proteomes" id="UP000254060"/>
    </source>
</evidence>
<dbReference type="PRINTS" id="PR00097">
    <property type="entry name" value="ANTSNTHASEII"/>
</dbReference>
<reference evidence="10 11" key="1">
    <citation type="submission" date="2018-06" db="EMBL/GenBank/DDBJ databases">
        <authorList>
            <consortium name="Pathogen Informatics"/>
            <person name="Doyle S."/>
        </authorList>
    </citation>
    <scope>NUCLEOTIDE SEQUENCE [LARGE SCALE GENOMIC DNA]</scope>
    <source>
        <strain evidence="10 11">NCTC13163</strain>
    </source>
</reference>
<feature type="binding site" evidence="8">
    <location>
        <position position="236"/>
    </location>
    <ligand>
        <name>L-glutamine</name>
        <dbReference type="ChEBI" id="CHEBI:58359"/>
    </ligand>
</feature>
<dbReference type="RefSeq" id="WP_029333759.1">
    <property type="nucleotide sequence ID" value="NZ_UGGP01000001.1"/>
</dbReference>
<feature type="binding site" evidence="8">
    <location>
        <position position="45"/>
    </location>
    <ligand>
        <name>L-glutamine</name>
        <dbReference type="ChEBI" id="CHEBI:58359"/>
    </ligand>
</feature>
<dbReference type="STRING" id="1397694.GCA_000702585_00172"/>
<proteinExistence type="inferred from homology"/>
<dbReference type="InterPro" id="IPR050472">
    <property type="entry name" value="Anth_synth/Amidotransfase"/>
</dbReference>
<dbReference type="InterPro" id="IPR035686">
    <property type="entry name" value="CPSase_GATase1"/>
</dbReference>
<dbReference type="GO" id="GO:0005524">
    <property type="term" value="F:ATP binding"/>
    <property type="evidence" value="ECO:0007669"/>
    <property type="project" value="UniProtKB-UniRule"/>
</dbReference>
<comment type="subunit">
    <text evidence="8">Composed of two chains; the small (or glutamine) chain promotes the hydrolysis of glutamine to ammonia, which is used by the large (or ammonia) chain to synthesize carbamoyl phosphate. Tetramer of heterodimers (alpha,beta)4.</text>
</comment>
<dbReference type="NCBIfam" id="TIGR01368">
    <property type="entry name" value="CPSaseIIsmall"/>
    <property type="match status" value="1"/>
</dbReference>
<evidence type="ECO:0000256" key="3">
    <source>
        <dbReference type="ARBA" id="ARBA00022598"/>
    </source>
</evidence>
<sequence length="349" mass="38031">MNGTLTLQNGMTFHGTWETSARLGKGEVVFFTGMSGYQEVLTDPSYAGQVIVFTYPLIGQYGLEAGASESTDIQVAGVIVQTLAGNGQSTELKDWLEQAGIPVLSGIDTRTLVHTLRQEGDQWGLMATNLNGRVEGDFLQITETVTTVKPVRLGTNQKGHIVCLDFGVKSSMVEAMLERGYAVTTLPYDTPAEAIHRLKPDGVLVSNGPGDPRDLVDRIETVREVALRYPTLGICMGHQLIALSFGASIEKQTYGHRGSNHPVRNVQTGEVWMTSQNHGYVVTRDSLERTPLELLFENVNDLSVEGTTHPTAPILTAQFHPEASPGPKEAQALFDQFDEMIQQGVNVYA</sequence>
<dbReference type="EC" id="6.3.5.5" evidence="8"/>
<dbReference type="InterPro" id="IPR036480">
    <property type="entry name" value="CarbP_synth_ssu_N_sf"/>
</dbReference>
<organism evidence="10 11">
    <name type="scientific">Exiguobacterium aurantiacum</name>
    <dbReference type="NCBI Taxonomy" id="33987"/>
    <lineage>
        <taxon>Bacteria</taxon>
        <taxon>Bacillati</taxon>
        <taxon>Bacillota</taxon>
        <taxon>Bacilli</taxon>
        <taxon>Bacillales</taxon>
        <taxon>Bacillales Family XII. Incertae Sedis</taxon>
        <taxon>Exiguobacterium</taxon>
    </lineage>
</organism>
<evidence type="ECO:0000256" key="5">
    <source>
        <dbReference type="ARBA" id="ARBA00022840"/>
    </source>
</evidence>
<feature type="domain" description="Carbamoyl-phosphate synthase small subunit N-terminal" evidence="9">
    <location>
        <begin position="1"/>
        <end position="127"/>
    </location>
</feature>
<comment type="similarity">
    <text evidence="2 8">Belongs to the CarA family.</text>
</comment>
<dbReference type="SUPFAM" id="SSF52021">
    <property type="entry name" value="Carbamoyl phosphate synthetase, small subunit N-terminal domain"/>
    <property type="match status" value="1"/>
</dbReference>
<dbReference type="InterPro" id="IPR029062">
    <property type="entry name" value="Class_I_gatase-like"/>
</dbReference>
<dbReference type="CDD" id="cd01744">
    <property type="entry name" value="GATase1_CPSase"/>
    <property type="match status" value="1"/>
</dbReference>
<dbReference type="OrthoDB" id="9804328at2"/>
<keyword evidence="3 8" id="KW-0436">Ligase</keyword>
<dbReference type="AlphaFoldDB" id="A0A377FXL6"/>
<evidence type="ECO:0000256" key="1">
    <source>
        <dbReference type="ARBA" id="ARBA00005077"/>
    </source>
</evidence>
<dbReference type="GO" id="GO:0004359">
    <property type="term" value="F:glutaminase activity"/>
    <property type="evidence" value="ECO:0007669"/>
    <property type="project" value="RHEA"/>
</dbReference>
<dbReference type="SMART" id="SM01097">
    <property type="entry name" value="CPSase_sm_chain"/>
    <property type="match status" value="1"/>
</dbReference>
<keyword evidence="8" id="KW-0665">Pyrimidine biosynthesis</keyword>
<feature type="active site" evidence="8">
    <location>
        <position position="322"/>
    </location>
</feature>
<comment type="catalytic activity">
    <reaction evidence="7 8">
        <text>hydrogencarbonate + L-glutamine + 2 ATP + H2O = carbamoyl phosphate + L-glutamate + 2 ADP + phosphate + 2 H(+)</text>
        <dbReference type="Rhea" id="RHEA:18633"/>
        <dbReference type="ChEBI" id="CHEBI:15377"/>
        <dbReference type="ChEBI" id="CHEBI:15378"/>
        <dbReference type="ChEBI" id="CHEBI:17544"/>
        <dbReference type="ChEBI" id="CHEBI:29985"/>
        <dbReference type="ChEBI" id="CHEBI:30616"/>
        <dbReference type="ChEBI" id="CHEBI:43474"/>
        <dbReference type="ChEBI" id="CHEBI:58228"/>
        <dbReference type="ChEBI" id="CHEBI:58359"/>
        <dbReference type="ChEBI" id="CHEBI:456216"/>
        <dbReference type="EC" id="6.3.5.5"/>
    </reaction>
</comment>